<dbReference type="InterPro" id="IPR029510">
    <property type="entry name" value="Ald_DH_CS_GLU"/>
</dbReference>
<dbReference type="PROSITE" id="PS00687">
    <property type="entry name" value="ALDEHYDE_DEHYDR_GLU"/>
    <property type="match status" value="1"/>
</dbReference>
<evidence type="ECO:0000256" key="1">
    <source>
        <dbReference type="ARBA" id="ARBA00009986"/>
    </source>
</evidence>
<dbReference type="AlphaFoldDB" id="A0A6H1Q3M5"/>
<organism evidence="6 7">
    <name type="scientific">Candidatus Pelagibacter giovannonii</name>
    <dbReference type="NCBI Taxonomy" id="2563896"/>
    <lineage>
        <taxon>Bacteria</taxon>
        <taxon>Pseudomonadati</taxon>
        <taxon>Pseudomonadota</taxon>
        <taxon>Alphaproteobacteria</taxon>
        <taxon>Candidatus Pelagibacterales</taxon>
        <taxon>Candidatus Pelagibacteraceae</taxon>
        <taxon>Candidatus Pelagibacter</taxon>
    </lineage>
</organism>
<dbReference type="InterPro" id="IPR016160">
    <property type="entry name" value="Ald_DH_CS_CYS"/>
</dbReference>
<protein>
    <submittedName>
        <fullName evidence="6">Aldehyde dehydrogenase</fullName>
    </submittedName>
</protein>
<evidence type="ECO:0000256" key="3">
    <source>
        <dbReference type="PROSITE-ProRule" id="PRU10007"/>
    </source>
</evidence>
<keyword evidence="7" id="KW-1185">Reference proteome</keyword>
<dbReference type="Gene3D" id="3.40.605.10">
    <property type="entry name" value="Aldehyde Dehydrogenase, Chain A, domain 1"/>
    <property type="match status" value="1"/>
</dbReference>
<dbReference type="CDD" id="cd07114">
    <property type="entry name" value="ALDH_DhaS"/>
    <property type="match status" value="1"/>
</dbReference>
<evidence type="ECO:0000259" key="5">
    <source>
        <dbReference type="Pfam" id="PF00171"/>
    </source>
</evidence>
<dbReference type="EMBL" id="CP038852">
    <property type="protein sequence ID" value="QIZ21434.1"/>
    <property type="molecule type" value="Genomic_DNA"/>
</dbReference>
<evidence type="ECO:0000256" key="4">
    <source>
        <dbReference type="RuleBase" id="RU003345"/>
    </source>
</evidence>
<dbReference type="Pfam" id="PF00171">
    <property type="entry name" value="Aldedh"/>
    <property type="match status" value="1"/>
</dbReference>
<dbReference type="FunFam" id="3.40.309.10:FF:000012">
    <property type="entry name" value="Betaine aldehyde dehydrogenase"/>
    <property type="match status" value="1"/>
</dbReference>
<dbReference type="KEGG" id="peg:E5R92_06535"/>
<dbReference type="PROSITE" id="PS00070">
    <property type="entry name" value="ALDEHYDE_DEHYDR_CYS"/>
    <property type="match status" value="1"/>
</dbReference>
<evidence type="ECO:0000313" key="7">
    <source>
        <dbReference type="Proteomes" id="UP000501094"/>
    </source>
</evidence>
<dbReference type="Proteomes" id="UP000501094">
    <property type="component" value="Chromosome"/>
</dbReference>
<dbReference type="InterPro" id="IPR016162">
    <property type="entry name" value="Ald_DH_N"/>
</dbReference>
<dbReference type="SUPFAM" id="SSF53720">
    <property type="entry name" value="ALDH-like"/>
    <property type="match status" value="1"/>
</dbReference>
<feature type="domain" description="Aldehyde dehydrogenase" evidence="5">
    <location>
        <begin position="15"/>
        <end position="476"/>
    </location>
</feature>
<comment type="similarity">
    <text evidence="1 4">Belongs to the aldehyde dehydrogenase family.</text>
</comment>
<name>A0A6H1Q3M5_9PROT</name>
<gene>
    <name evidence="6" type="ORF">E5R92_06535</name>
</gene>
<dbReference type="RefSeq" id="WP_168607291.1">
    <property type="nucleotide sequence ID" value="NZ_CP038852.1"/>
</dbReference>
<reference evidence="6 7" key="1">
    <citation type="journal article" date="2020" name="Nat. Microbiol.">
        <title>Lysogenic host-virus interactions in SAR11 marine bacteria.</title>
        <authorList>
            <person name="Morris R.M."/>
            <person name="Cain K.R."/>
            <person name="Hvorecny K.L."/>
            <person name="Kollman J.M."/>
        </authorList>
    </citation>
    <scope>NUCLEOTIDE SEQUENCE [LARGE SCALE GENOMIC DNA]</scope>
    <source>
        <strain evidence="6 7">NP1</strain>
    </source>
</reference>
<dbReference type="GO" id="GO:0016620">
    <property type="term" value="F:oxidoreductase activity, acting on the aldehyde or oxo group of donors, NAD or NADP as acceptor"/>
    <property type="evidence" value="ECO:0007669"/>
    <property type="project" value="InterPro"/>
</dbReference>
<evidence type="ECO:0000313" key="6">
    <source>
        <dbReference type="EMBL" id="QIZ21434.1"/>
    </source>
</evidence>
<sequence length="493" mass="53928">MTKIQNFKMYIDGQWVDSESGKTIETLNPENNEVWATVPEANEKDVDKAVKAAQKAFDNSWSNLHPRKRAKYLRSLANLLRENAEHLGTIETIDTGKIFRETKTQANYIAEYYDYFAGLADKVEGTVVPIDKPDMQVTTTRIPIGVVAAIIPWNSQMLLTAVKLAPALAMGNTVVIKASELAPVTLLEFAKLVEKSGIPKGVVNIITGLGEPCGKALTTHNLVERIAFTGGPETAKHIVKNSAENLSQVSLELGGKSPVVVFNDAEQENALNGITAGIFGASGQSCIAGSRLYIQSEIYDEFLGKLVVKAEKIKLGAPMDKDTQMGPLNSFKQLENIEKNIEATIEQGGKIRCGGKRSDTSNKGYYFPATIIECENHNLPTAENELFGPVLSVMKFDTEEEAIKLMNDNKYGLSSGVYSSNLGRSMRVSKAVRAGIVFVNTYRLISPMAPFGGIKDSGYGKEAGIESIKEYTRIKTTWYNSSDKPMLDPFTMG</sequence>
<dbReference type="InterPro" id="IPR016163">
    <property type="entry name" value="Ald_DH_C"/>
</dbReference>
<feature type="active site" evidence="3">
    <location>
        <position position="252"/>
    </location>
</feature>
<dbReference type="PANTHER" id="PTHR11699">
    <property type="entry name" value="ALDEHYDE DEHYDROGENASE-RELATED"/>
    <property type="match status" value="1"/>
</dbReference>
<dbReference type="InterPro" id="IPR016161">
    <property type="entry name" value="Ald_DH/histidinol_DH"/>
</dbReference>
<accession>A0A6H1Q3M5</accession>
<keyword evidence="2 4" id="KW-0560">Oxidoreductase</keyword>
<dbReference type="InterPro" id="IPR015590">
    <property type="entry name" value="Aldehyde_DH_dom"/>
</dbReference>
<dbReference type="Gene3D" id="3.40.309.10">
    <property type="entry name" value="Aldehyde Dehydrogenase, Chain A, domain 2"/>
    <property type="match status" value="1"/>
</dbReference>
<proteinExistence type="inferred from homology"/>
<dbReference type="FunFam" id="3.40.605.10:FF:000007">
    <property type="entry name" value="NAD/NADP-dependent betaine aldehyde dehydrogenase"/>
    <property type="match status" value="1"/>
</dbReference>
<evidence type="ECO:0000256" key="2">
    <source>
        <dbReference type="ARBA" id="ARBA00023002"/>
    </source>
</evidence>